<evidence type="ECO:0000256" key="1">
    <source>
        <dbReference type="SAM" id="Coils"/>
    </source>
</evidence>
<dbReference type="EMBL" id="LQOY01000073">
    <property type="protein sequence ID" value="ORV88031.1"/>
    <property type="molecule type" value="Genomic_DNA"/>
</dbReference>
<evidence type="ECO:0000256" key="2">
    <source>
        <dbReference type="SAM" id="MobiDB-lite"/>
    </source>
</evidence>
<reference evidence="3 5" key="2">
    <citation type="submission" date="2016-06" db="EMBL/GenBank/DDBJ databases">
        <authorList>
            <person name="Kjaerup R.B."/>
            <person name="Dalgaard T.S."/>
            <person name="Juul-Madsen H.R."/>
        </authorList>
    </citation>
    <scope>NUCLEOTIDE SEQUENCE [LARGE SCALE GENOMIC DNA]</scope>
    <source>
        <strain evidence="3 5">1245752.6</strain>
    </source>
</reference>
<keyword evidence="6" id="KW-1185">Reference proteome</keyword>
<protein>
    <submittedName>
        <fullName evidence="3">Uncharacterized protein</fullName>
    </submittedName>
</protein>
<comment type="caution">
    <text evidence="3">The sequence shown here is derived from an EMBL/GenBank/DDBJ whole genome shotgun (WGS) entry which is preliminary data.</text>
</comment>
<name>A0A1A6BIR1_MYCGO</name>
<gene>
    <name evidence="3" type="ORF">A9W98_15760</name>
    <name evidence="4" type="ORF">AWC08_22755</name>
</gene>
<reference evidence="4 6" key="1">
    <citation type="submission" date="2016-01" db="EMBL/GenBank/DDBJ databases">
        <title>The new phylogeny of the genus Mycobacterium.</title>
        <authorList>
            <person name="Tarcisio F."/>
            <person name="Conor M."/>
            <person name="Antonella G."/>
            <person name="Elisabetta G."/>
            <person name="Giulia F.S."/>
            <person name="Sara T."/>
            <person name="Anna F."/>
            <person name="Clotilde B."/>
            <person name="Roberto B."/>
            <person name="Veronica D.S."/>
            <person name="Fabio R."/>
            <person name="Monica P."/>
            <person name="Olivier J."/>
            <person name="Enrico T."/>
            <person name="Nicola S."/>
        </authorList>
    </citation>
    <scope>NUCLEOTIDE SEQUENCE [LARGE SCALE GENOMIC DNA]</scope>
    <source>
        <strain evidence="4 6">DSM 44160</strain>
    </source>
</reference>
<evidence type="ECO:0000313" key="6">
    <source>
        <dbReference type="Proteomes" id="UP000193928"/>
    </source>
</evidence>
<feature type="coiled-coil region" evidence="1">
    <location>
        <begin position="15"/>
        <end position="42"/>
    </location>
</feature>
<accession>A0A1A6BIR1</accession>
<evidence type="ECO:0000313" key="5">
    <source>
        <dbReference type="Proteomes" id="UP000093757"/>
    </source>
</evidence>
<dbReference type="EMBL" id="MAEM01000204">
    <property type="protein sequence ID" value="OBS02247.1"/>
    <property type="molecule type" value="Genomic_DNA"/>
</dbReference>
<feature type="region of interest" description="Disordered" evidence="2">
    <location>
        <begin position="133"/>
        <end position="154"/>
    </location>
</feature>
<sequence>MGVSYGSHVVNINSKSAARKRVREAQHKANEARLERERQNVDDAASFLVEIGRLVAVDEWERNRILEIRAEGERRRHEHRQAGATAVARMQGRGESLTAIAELAGVKVGEVRAVLKSADAQAAPRADALGAEGSAARGAGEGAVPEAGGGAATDAAAQALGSVDAAAREVGGGVPNNVAAQALGAGAP</sequence>
<dbReference type="Proteomes" id="UP000193928">
    <property type="component" value="Unassembled WGS sequence"/>
</dbReference>
<dbReference type="AlphaFoldDB" id="A0A1A6BIR1"/>
<proteinExistence type="predicted"/>
<keyword evidence="1" id="KW-0175">Coiled coil</keyword>
<evidence type="ECO:0000313" key="4">
    <source>
        <dbReference type="EMBL" id="ORV88031.1"/>
    </source>
</evidence>
<dbReference type="Proteomes" id="UP000093757">
    <property type="component" value="Unassembled WGS sequence"/>
</dbReference>
<organism evidence="3 5">
    <name type="scientific">Mycobacterium gordonae</name>
    <dbReference type="NCBI Taxonomy" id="1778"/>
    <lineage>
        <taxon>Bacteria</taxon>
        <taxon>Bacillati</taxon>
        <taxon>Actinomycetota</taxon>
        <taxon>Actinomycetes</taxon>
        <taxon>Mycobacteriales</taxon>
        <taxon>Mycobacteriaceae</taxon>
        <taxon>Mycobacterium</taxon>
    </lineage>
</organism>
<evidence type="ECO:0000313" key="3">
    <source>
        <dbReference type="EMBL" id="OBS02247.1"/>
    </source>
</evidence>